<dbReference type="EMBL" id="FNNO01000002">
    <property type="protein sequence ID" value="SDW33753.1"/>
    <property type="molecule type" value="Genomic_DNA"/>
</dbReference>
<accession>A0A8X8IE61</accession>
<dbReference type="Proteomes" id="UP000198711">
    <property type="component" value="Unassembled WGS sequence"/>
</dbReference>
<dbReference type="AlphaFoldDB" id="A0A8X8IE61"/>
<keyword evidence="2" id="KW-1185">Reference proteome</keyword>
<name>A0A8X8IE61_9BACT</name>
<comment type="caution">
    <text evidence="1">The sequence shown here is derived from an EMBL/GenBank/DDBJ whole genome shotgun (WGS) entry which is preliminary data.</text>
</comment>
<reference evidence="1 2" key="1">
    <citation type="submission" date="2016-10" db="EMBL/GenBank/DDBJ databases">
        <authorList>
            <person name="Varghese N."/>
            <person name="Submissions S."/>
        </authorList>
    </citation>
    <scope>NUCLEOTIDE SEQUENCE [LARGE SCALE GENOMIC DNA]</scope>
    <source>
        <strain evidence="1 2">DSM 25353</strain>
    </source>
</reference>
<sequence>MKQFLFIQAILICVAIPSFAQKKVEKYCVIIPSFRSGNYNKVQFELYHGKVDSLFSFKDSSFQVNLTNAIPTLKTIPDLLNYMGSQGWLFVPHEIRTYMLIFRKEFDQSELKSSQ</sequence>
<evidence type="ECO:0000313" key="1">
    <source>
        <dbReference type="EMBL" id="SDW33753.1"/>
    </source>
</evidence>
<protein>
    <submittedName>
        <fullName evidence="1">Uncharacterized protein</fullName>
    </submittedName>
</protein>
<dbReference type="RefSeq" id="WP_092722034.1">
    <property type="nucleotide sequence ID" value="NZ_FNNO01000002.1"/>
</dbReference>
<gene>
    <name evidence="1" type="ORF">SAMN05444410_10227</name>
</gene>
<evidence type="ECO:0000313" key="2">
    <source>
        <dbReference type="Proteomes" id="UP000198711"/>
    </source>
</evidence>
<proteinExistence type="predicted"/>
<organism evidence="1 2">
    <name type="scientific">Hydrobacter penzbergensis</name>
    <dbReference type="NCBI Taxonomy" id="1235997"/>
    <lineage>
        <taxon>Bacteria</taxon>
        <taxon>Pseudomonadati</taxon>
        <taxon>Bacteroidota</taxon>
        <taxon>Chitinophagia</taxon>
        <taxon>Chitinophagales</taxon>
        <taxon>Chitinophagaceae</taxon>
        <taxon>Hydrobacter</taxon>
    </lineage>
</organism>